<name>A0A830HHJ8_9CHLO</name>
<protein>
    <submittedName>
        <fullName evidence="1">Uncharacterized protein</fullName>
    </submittedName>
</protein>
<reference evidence="1" key="1">
    <citation type="submission" date="2020-10" db="EMBL/GenBank/DDBJ databases">
        <title>Unveiling of a novel bifunctional photoreceptor, Dualchrome1, isolated from a cosmopolitan green alga.</title>
        <authorList>
            <person name="Suzuki S."/>
            <person name="Kawachi M."/>
        </authorList>
    </citation>
    <scope>NUCLEOTIDE SEQUENCE</scope>
    <source>
        <strain evidence="1">NIES 2893</strain>
    </source>
</reference>
<keyword evidence="2" id="KW-1185">Reference proteome</keyword>
<sequence>MCDDSKTRVYINDKNPNKIAIACYGMTRAGGRAPGAGGRQGCRNRRAGEGCCDEGGGESSSFMCDDSKTRVYINDKNPNKIAIACYGMTRAGGRAPGCTM</sequence>
<gene>
    <name evidence="1" type="ORF">PPROV_000533900</name>
</gene>
<evidence type="ECO:0000313" key="2">
    <source>
        <dbReference type="Proteomes" id="UP000660262"/>
    </source>
</evidence>
<accession>A0A830HHJ8</accession>
<proteinExistence type="predicted"/>
<organism evidence="1 2">
    <name type="scientific">Pycnococcus provasolii</name>
    <dbReference type="NCBI Taxonomy" id="41880"/>
    <lineage>
        <taxon>Eukaryota</taxon>
        <taxon>Viridiplantae</taxon>
        <taxon>Chlorophyta</taxon>
        <taxon>Pseudoscourfieldiophyceae</taxon>
        <taxon>Pseudoscourfieldiales</taxon>
        <taxon>Pycnococcaceae</taxon>
        <taxon>Pycnococcus</taxon>
    </lineage>
</organism>
<dbReference type="Proteomes" id="UP000660262">
    <property type="component" value="Unassembled WGS sequence"/>
</dbReference>
<dbReference type="EMBL" id="BNJQ01000013">
    <property type="protein sequence ID" value="GHP06594.1"/>
    <property type="molecule type" value="Genomic_DNA"/>
</dbReference>
<dbReference type="AlphaFoldDB" id="A0A830HHJ8"/>
<comment type="caution">
    <text evidence="1">The sequence shown here is derived from an EMBL/GenBank/DDBJ whole genome shotgun (WGS) entry which is preliminary data.</text>
</comment>
<evidence type="ECO:0000313" key="1">
    <source>
        <dbReference type="EMBL" id="GHP06594.1"/>
    </source>
</evidence>